<dbReference type="InterPro" id="IPR052028">
    <property type="entry name" value="HipA_Ser/Thr_kinase"/>
</dbReference>
<evidence type="ECO:0000259" key="3">
    <source>
        <dbReference type="Pfam" id="PF07804"/>
    </source>
</evidence>
<dbReference type="GO" id="GO:0004674">
    <property type="term" value="F:protein serine/threonine kinase activity"/>
    <property type="evidence" value="ECO:0007669"/>
    <property type="project" value="TreeGrafter"/>
</dbReference>
<keyword evidence="1" id="KW-0808">Transferase</keyword>
<dbReference type="GO" id="GO:0005829">
    <property type="term" value="C:cytosol"/>
    <property type="evidence" value="ECO:0007669"/>
    <property type="project" value="TreeGrafter"/>
</dbReference>
<feature type="domain" description="HipA-like C-terminal" evidence="3">
    <location>
        <begin position="156"/>
        <end position="376"/>
    </location>
</feature>
<gene>
    <name evidence="5" type="ORF">MNBD_GAMMA10-563</name>
</gene>
<evidence type="ECO:0000259" key="4">
    <source>
        <dbReference type="Pfam" id="PF13657"/>
    </source>
</evidence>
<evidence type="ECO:0000313" key="5">
    <source>
        <dbReference type="EMBL" id="VAW72415.1"/>
    </source>
</evidence>
<evidence type="ECO:0000256" key="1">
    <source>
        <dbReference type="ARBA" id="ARBA00022679"/>
    </source>
</evidence>
<dbReference type="EMBL" id="UOFJ01000662">
    <property type="protein sequence ID" value="VAW72415.1"/>
    <property type="molecule type" value="Genomic_DNA"/>
</dbReference>
<organism evidence="5">
    <name type="scientific">hydrothermal vent metagenome</name>
    <dbReference type="NCBI Taxonomy" id="652676"/>
    <lineage>
        <taxon>unclassified sequences</taxon>
        <taxon>metagenomes</taxon>
        <taxon>ecological metagenomes</taxon>
    </lineage>
</organism>
<dbReference type="Pfam" id="PF13657">
    <property type="entry name" value="Couple_hipA"/>
    <property type="match status" value="1"/>
</dbReference>
<protein>
    <submittedName>
        <fullName evidence="5">HIPA PROTEIN</fullName>
    </submittedName>
</protein>
<dbReference type="InterPro" id="IPR017508">
    <property type="entry name" value="HipA_N1"/>
</dbReference>
<reference evidence="5" key="1">
    <citation type="submission" date="2018-06" db="EMBL/GenBank/DDBJ databases">
        <authorList>
            <person name="Zhirakovskaya E."/>
        </authorList>
    </citation>
    <scope>NUCLEOTIDE SEQUENCE</scope>
</reference>
<evidence type="ECO:0000256" key="2">
    <source>
        <dbReference type="ARBA" id="ARBA00022777"/>
    </source>
</evidence>
<keyword evidence="2" id="KW-0418">Kinase</keyword>
<dbReference type="InterPro" id="IPR012893">
    <property type="entry name" value="HipA-like_C"/>
</dbReference>
<feature type="domain" description="HipA N-terminal subdomain 1" evidence="4">
    <location>
        <begin position="13"/>
        <end position="113"/>
    </location>
</feature>
<proteinExistence type="predicted"/>
<dbReference type="Gene3D" id="1.10.1070.20">
    <property type="match status" value="1"/>
</dbReference>
<sequence>MLNVHYLASPDKEMTVGQLAMYQGRIYFEYDPAFLRTGIELSPFSLPLKAGALHAEPAPWGGLYGLFNDSLPDGWGLLLMDRHLRSKGIDTRYLTPLDRLAYMGHATMGALVYEPSTEEARDAFDIDISVMARGAIDIYAGHSSDVLPEIAQAGGSPAGARPKVLVHLCEEQMVSGEREAPEGFESWVIKFFAEPEGSNTGKIEYAYSLMAKAAGINMPETRLFQDNNGNAWFGIKRFDRCARERIHMHTLGGLIDADFRLPSLDYMDVLRVTQALTRNTEGVQAAFALMVFNVLAYNRDDHSKNFSYLMDSDGQWCLSPAYDLTCSSGINGEHTTAIAGEGRAPTEAHMFQVGETVGLKQVSMQRIVERVTASISRWGEWCEQADITSTIKFPPGM</sequence>
<accession>A0A3B0XVN4</accession>
<dbReference type="Pfam" id="PF07804">
    <property type="entry name" value="HipA_C"/>
    <property type="match status" value="1"/>
</dbReference>
<name>A0A3B0XVN4_9ZZZZ</name>
<dbReference type="PANTHER" id="PTHR37419:SF8">
    <property type="entry name" value="TOXIN YJJJ"/>
    <property type="match status" value="1"/>
</dbReference>
<dbReference type="PANTHER" id="PTHR37419">
    <property type="entry name" value="SERINE/THREONINE-PROTEIN KINASE TOXIN HIPA"/>
    <property type="match status" value="1"/>
</dbReference>
<dbReference type="AlphaFoldDB" id="A0A3B0XVN4"/>